<dbReference type="EMBL" id="PKUS01000012">
    <property type="protein sequence ID" value="PLW68628.1"/>
    <property type="molecule type" value="Genomic_DNA"/>
</dbReference>
<dbReference type="PROSITE" id="PS00107">
    <property type="entry name" value="PROTEIN_KINASE_ATP"/>
    <property type="match status" value="1"/>
</dbReference>
<dbReference type="PROSITE" id="PS50011">
    <property type="entry name" value="PROTEIN_KINASE_DOM"/>
    <property type="match status" value="1"/>
</dbReference>
<keyword evidence="2" id="KW-0723">Serine/threonine-protein kinase</keyword>
<dbReference type="SMART" id="SM00220">
    <property type="entry name" value="S_TKc"/>
    <property type="match status" value="1"/>
</dbReference>
<evidence type="ECO:0000256" key="5">
    <source>
        <dbReference type="ARBA" id="ARBA00022777"/>
    </source>
</evidence>
<keyword evidence="3" id="KW-0808">Transferase</keyword>
<keyword evidence="10" id="KW-1133">Transmembrane helix</keyword>
<dbReference type="CDD" id="cd14014">
    <property type="entry name" value="STKc_PknB_like"/>
    <property type="match status" value="1"/>
</dbReference>
<feature type="region of interest" description="Disordered" evidence="9">
    <location>
        <begin position="354"/>
        <end position="389"/>
    </location>
</feature>
<evidence type="ECO:0000313" key="13">
    <source>
        <dbReference type="Proteomes" id="UP000235005"/>
    </source>
</evidence>
<evidence type="ECO:0000256" key="3">
    <source>
        <dbReference type="ARBA" id="ARBA00022679"/>
    </source>
</evidence>
<dbReference type="RefSeq" id="WP_101518120.1">
    <property type="nucleotide sequence ID" value="NZ_PKUS01000012.1"/>
</dbReference>
<evidence type="ECO:0000256" key="8">
    <source>
        <dbReference type="SAM" id="Coils"/>
    </source>
</evidence>
<keyword evidence="6 7" id="KW-0067">ATP-binding</keyword>
<organism evidence="12 13">
    <name type="scientific">Pseudohalioglobus lutimaris</name>
    <dbReference type="NCBI Taxonomy" id="1737061"/>
    <lineage>
        <taxon>Bacteria</taxon>
        <taxon>Pseudomonadati</taxon>
        <taxon>Pseudomonadota</taxon>
        <taxon>Gammaproteobacteria</taxon>
        <taxon>Cellvibrionales</taxon>
        <taxon>Halieaceae</taxon>
        <taxon>Pseudohalioglobus</taxon>
    </lineage>
</organism>
<dbReference type="InterPro" id="IPR000719">
    <property type="entry name" value="Prot_kinase_dom"/>
</dbReference>
<evidence type="ECO:0000256" key="9">
    <source>
        <dbReference type="SAM" id="MobiDB-lite"/>
    </source>
</evidence>
<name>A0A2N5X2C7_9GAMM</name>
<feature type="coiled-coil region" evidence="8">
    <location>
        <begin position="439"/>
        <end position="466"/>
    </location>
</feature>
<dbReference type="EC" id="2.7.11.1" evidence="1"/>
<feature type="compositionally biased region" description="Low complexity" evidence="9">
    <location>
        <begin position="374"/>
        <end position="389"/>
    </location>
</feature>
<evidence type="ECO:0000256" key="7">
    <source>
        <dbReference type="PROSITE-ProRule" id="PRU10141"/>
    </source>
</evidence>
<keyword evidence="10" id="KW-0812">Transmembrane</keyword>
<evidence type="ECO:0000256" key="1">
    <source>
        <dbReference type="ARBA" id="ARBA00012513"/>
    </source>
</evidence>
<feature type="transmembrane region" description="Helical" evidence="10">
    <location>
        <begin position="325"/>
        <end position="345"/>
    </location>
</feature>
<dbReference type="SUPFAM" id="SSF56112">
    <property type="entry name" value="Protein kinase-like (PK-like)"/>
    <property type="match status" value="1"/>
</dbReference>
<dbReference type="AlphaFoldDB" id="A0A2N5X2C7"/>
<evidence type="ECO:0000256" key="6">
    <source>
        <dbReference type="ARBA" id="ARBA00022840"/>
    </source>
</evidence>
<keyword evidence="13" id="KW-1185">Reference proteome</keyword>
<keyword evidence="5" id="KW-0418">Kinase</keyword>
<dbReference type="PANTHER" id="PTHR43289:SF6">
    <property type="entry name" value="SERINE_THREONINE-PROTEIN KINASE NEKL-3"/>
    <property type="match status" value="1"/>
</dbReference>
<evidence type="ECO:0000256" key="4">
    <source>
        <dbReference type="ARBA" id="ARBA00022741"/>
    </source>
</evidence>
<proteinExistence type="predicted"/>
<dbReference type="PROSITE" id="PS00108">
    <property type="entry name" value="PROTEIN_KINASE_ST"/>
    <property type="match status" value="1"/>
</dbReference>
<dbReference type="InterPro" id="IPR011009">
    <property type="entry name" value="Kinase-like_dom_sf"/>
</dbReference>
<dbReference type="InterPro" id="IPR008271">
    <property type="entry name" value="Ser/Thr_kinase_AS"/>
</dbReference>
<comment type="caution">
    <text evidence="12">The sequence shown here is derived from an EMBL/GenBank/DDBJ whole genome shotgun (WGS) entry which is preliminary data.</text>
</comment>
<feature type="binding site" evidence="7">
    <location>
        <position position="38"/>
    </location>
    <ligand>
        <name>ATP</name>
        <dbReference type="ChEBI" id="CHEBI:30616"/>
    </ligand>
</feature>
<dbReference type="FunFam" id="1.10.510.10:FF:000021">
    <property type="entry name" value="Serine/threonine protein kinase"/>
    <property type="match status" value="1"/>
</dbReference>
<feature type="domain" description="Protein kinase" evidence="11">
    <location>
        <begin position="9"/>
        <end position="260"/>
    </location>
</feature>
<keyword evidence="10" id="KW-0472">Membrane</keyword>
<dbReference type="Gene3D" id="3.30.200.20">
    <property type="entry name" value="Phosphorylase Kinase, domain 1"/>
    <property type="match status" value="1"/>
</dbReference>
<gene>
    <name evidence="12" type="ORF">C0039_11475</name>
</gene>
<dbReference type="Pfam" id="PF00069">
    <property type="entry name" value="Pkinase"/>
    <property type="match status" value="1"/>
</dbReference>
<dbReference type="Proteomes" id="UP000235005">
    <property type="component" value="Unassembled WGS sequence"/>
</dbReference>
<keyword evidence="8" id="KW-0175">Coiled coil</keyword>
<sequence>MIEQEIPGYTITKKLGSGGMSAVYLAEQLSFGRHVALKILSPGMAETEHYGHRFVREARIAASLSHPNIVAVYDTGVIEGHYYLAMEHLSGGDLRERLRLGIPLPESIAIVQSIADALDYATTAGIVHRDIKPSNIMFREDGSLAIVDFGIARDLTTETMVTQVGTVLGTPHYMSPEQSLGEELDNRSDLYSLGILFFELLSGTLPYSGDSAAAVGIQQVQAEIPKLPDGFELFQPLIDKMLAKHPDDRFQSGAEIIAYIDHVAEQVTPELQTTVLLSRDEMPHSSSRSSLANSPSARISRRRITQNKSIPRTLHPRAPQNKSRAWLYLLASAVGIASVGLLLWISPFTADSGKLQKPDNAGTAGTASTDKTASSNRVGDSSGGSDSISATAAEESRLDQLVLRQIELAGEALEGGELSRASNHLQMASDIPSSHRTEIEALESQLDEAKRERAETQNLEAQFRSQLNAGDIYLPASNNAYITLSQLAERKLATDQLSQYRRSADAAANKKIESLLSNNFLTRAKREIELWGSYVDANTTGPARLSLESKNSRWQREQATNATLNRLAAEAETLQQASPNSLRLNQELYRLYTKMLSLDSNDQTAKTGIEELTARELDSARSHIDAWELEKARSSLEFVRNADATAPNLNRLKADLLARESKRALAQQAIADARSAADRAASIHAQSTATKKATVKITRELDNALNKLESAEQLEPGRIDVLSGRKEVFALYSTFFDRNIMEGNIEMAAVYYESISSSSIVNRAEQRTIEKMREELESQKKVGARYFPTF</sequence>
<protein>
    <recommendedName>
        <fullName evidence="1">non-specific serine/threonine protein kinase</fullName>
        <ecNumber evidence="1">2.7.11.1</ecNumber>
    </recommendedName>
</protein>
<dbReference type="PANTHER" id="PTHR43289">
    <property type="entry name" value="MITOGEN-ACTIVATED PROTEIN KINASE KINASE KINASE 20-RELATED"/>
    <property type="match status" value="1"/>
</dbReference>
<dbReference type="InterPro" id="IPR017441">
    <property type="entry name" value="Protein_kinase_ATP_BS"/>
</dbReference>
<evidence type="ECO:0000313" key="12">
    <source>
        <dbReference type="EMBL" id="PLW68628.1"/>
    </source>
</evidence>
<dbReference type="OrthoDB" id="9801841at2"/>
<reference evidence="12 13" key="1">
    <citation type="submission" date="2018-01" db="EMBL/GenBank/DDBJ databases">
        <title>The draft genome sequence of Halioglobus lutimaris HF004.</title>
        <authorList>
            <person name="Du Z.-J."/>
            <person name="Shi M.-J."/>
        </authorList>
    </citation>
    <scope>NUCLEOTIDE SEQUENCE [LARGE SCALE GENOMIC DNA]</scope>
    <source>
        <strain evidence="12 13">HF004</strain>
    </source>
</reference>
<feature type="compositionally biased region" description="Polar residues" evidence="9">
    <location>
        <begin position="363"/>
        <end position="373"/>
    </location>
</feature>
<accession>A0A2N5X2C7</accession>
<dbReference type="Gene3D" id="1.10.510.10">
    <property type="entry name" value="Transferase(Phosphotransferase) domain 1"/>
    <property type="match status" value="1"/>
</dbReference>
<evidence type="ECO:0000256" key="2">
    <source>
        <dbReference type="ARBA" id="ARBA00022527"/>
    </source>
</evidence>
<dbReference type="GO" id="GO:0004674">
    <property type="term" value="F:protein serine/threonine kinase activity"/>
    <property type="evidence" value="ECO:0007669"/>
    <property type="project" value="UniProtKB-KW"/>
</dbReference>
<feature type="region of interest" description="Disordered" evidence="9">
    <location>
        <begin position="279"/>
        <end position="317"/>
    </location>
</feature>
<keyword evidence="4 7" id="KW-0547">Nucleotide-binding</keyword>
<evidence type="ECO:0000256" key="10">
    <source>
        <dbReference type="SAM" id="Phobius"/>
    </source>
</evidence>
<feature type="compositionally biased region" description="Low complexity" evidence="9">
    <location>
        <begin position="285"/>
        <end position="296"/>
    </location>
</feature>
<dbReference type="GO" id="GO:0005524">
    <property type="term" value="F:ATP binding"/>
    <property type="evidence" value="ECO:0007669"/>
    <property type="project" value="UniProtKB-UniRule"/>
</dbReference>
<evidence type="ECO:0000259" key="11">
    <source>
        <dbReference type="PROSITE" id="PS50011"/>
    </source>
</evidence>